<organism evidence="1">
    <name type="scientific">marine metagenome</name>
    <dbReference type="NCBI Taxonomy" id="408172"/>
    <lineage>
        <taxon>unclassified sequences</taxon>
        <taxon>metagenomes</taxon>
        <taxon>ecological metagenomes</taxon>
    </lineage>
</organism>
<protein>
    <submittedName>
        <fullName evidence="1">Uncharacterized protein</fullName>
    </submittedName>
</protein>
<gene>
    <name evidence="1" type="ORF">METZ01_LOCUS274272</name>
</gene>
<evidence type="ECO:0000313" key="1">
    <source>
        <dbReference type="EMBL" id="SVC21418.1"/>
    </source>
</evidence>
<reference evidence="1" key="1">
    <citation type="submission" date="2018-05" db="EMBL/GenBank/DDBJ databases">
        <authorList>
            <person name="Lanie J.A."/>
            <person name="Ng W.-L."/>
            <person name="Kazmierczak K.M."/>
            <person name="Andrzejewski T.M."/>
            <person name="Davidsen T.M."/>
            <person name="Wayne K.J."/>
            <person name="Tettelin H."/>
            <person name="Glass J.I."/>
            <person name="Rusch D."/>
            <person name="Podicherti R."/>
            <person name="Tsui H.-C.T."/>
            <person name="Winkler M.E."/>
        </authorList>
    </citation>
    <scope>NUCLEOTIDE SEQUENCE</scope>
</reference>
<feature type="non-terminal residue" evidence="1">
    <location>
        <position position="23"/>
    </location>
</feature>
<accession>A0A382KAP6</accession>
<sequence length="23" mass="2803">PSRWQGRPPHRCVRRCSEEYFGV</sequence>
<proteinExistence type="predicted"/>
<dbReference type="EMBL" id="UINC01079425">
    <property type="protein sequence ID" value="SVC21418.1"/>
    <property type="molecule type" value="Genomic_DNA"/>
</dbReference>
<feature type="non-terminal residue" evidence="1">
    <location>
        <position position="1"/>
    </location>
</feature>
<dbReference type="AlphaFoldDB" id="A0A382KAP6"/>
<name>A0A382KAP6_9ZZZZ</name>